<keyword evidence="4 7" id="KW-0812">Transmembrane</keyword>
<evidence type="ECO:0000256" key="1">
    <source>
        <dbReference type="ARBA" id="ARBA00004141"/>
    </source>
</evidence>
<dbReference type="EMBL" id="BBSC01000001">
    <property type="protein sequence ID" value="GAM73297.1"/>
    <property type="molecule type" value="Genomic_DNA"/>
</dbReference>
<evidence type="ECO:0000313" key="9">
    <source>
        <dbReference type="Proteomes" id="UP000031666"/>
    </source>
</evidence>
<reference evidence="8 9" key="1">
    <citation type="submission" date="2015-01" db="EMBL/GenBank/DDBJ databases">
        <title>Vibrio sp. C94 JCM 19241 whole genome shotgun sequence.</title>
        <authorList>
            <person name="Sawabe T."/>
            <person name="Meirelles P."/>
            <person name="Feng G."/>
            <person name="Sayaka M."/>
            <person name="Hattori M."/>
            <person name="Ohkuma M."/>
        </authorList>
    </citation>
    <scope>NUCLEOTIDE SEQUENCE [LARGE SCALE GENOMIC DNA]</scope>
    <source>
        <strain evidence="9">JCM 19241</strain>
    </source>
</reference>
<name>A0A0B8Q8M7_9VIBR</name>
<comment type="caution">
    <text evidence="8">The sequence shown here is derived from an EMBL/GenBank/DDBJ whole genome shotgun (WGS) entry which is preliminary data.</text>
</comment>
<feature type="transmembrane region" description="Helical" evidence="7">
    <location>
        <begin position="151"/>
        <end position="173"/>
    </location>
</feature>
<keyword evidence="6 7" id="KW-0472">Membrane</keyword>
<sequence>MLLFFVVRLFLNQSQVQSVAESNVKSISALYPNAVGVGVPLIFSLYGNEAELMLMGIVFVNLVLILPAFNVLMIRSGEEGFYSYSKVATDPILLAIVGGALINLFGISLPAWLANSIDGIGFIALPIILVVLGASLGFYRTDDLKQQKVSMLLFVKVVGFPFSALIVAQYLFSLSAIETQVLVLLCALPTGINVYLLAERYQVARESTASVILGSTTCSLVSLIGWEMVVSRLA</sequence>
<gene>
    <name evidence="8" type="ORF">JCM19241_2752</name>
</gene>
<evidence type="ECO:0000256" key="5">
    <source>
        <dbReference type="ARBA" id="ARBA00022989"/>
    </source>
</evidence>
<keyword evidence="3" id="KW-1003">Cell membrane</keyword>
<comment type="subcellular location">
    <subcellularLocation>
        <location evidence="1">Membrane</location>
        <topology evidence="1">Multi-pass membrane protein</topology>
    </subcellularLocation>
</comment>
<evidence type="ECO:0000313" key="8">
    <source>
        <dbReference type="EMBL" id="GAM73297.1"/>
    </source>
</evidence>
<protein>
    <submittedName>
        <fullName evidence="8">Putative membrane protein</fullName>
    </submittedName>
</protein>
<accession>A0A0B8Q8M7</accession>
<dbReference type="GO" id="GO:0055085">
    <property type="term" value="P:transmembrane transport"/>
    <property type="evidence" value="ECO:0007669"/>
    <property type="project" value="InterPro"/>
</dbReference>
<feature type="transmembrane region" description="Helical" evidence="7">
    <location>
        <begin position="52"/>
        <end position="72"/>
    </location>
</feature>
<dbReference type="Pfam" id="PF03547">
    <property type="entry name" value="Mem_trans"/>
    <property type="match status" value="1"/>
</dbReference>
<dbReference type="PANTHER" id="PTHR36838">
    <property type="entry name" value="AUXIN EFFLUX CARRIER FAMILY PROTEIN"/>
    <property type="match status" value="1"/>
</dbReference>
<feature type="transmembrane region" description="Helical" evidence="7">
    <location>
        <begin position="210"/>
        <end position="229"/>
    </location>
</feature>
<feature type="transmembrane region" description="Helical" evidence="7">
    <location>
        <begin position="119"/>
        <end position="139"/>
    </location>
</feature>
<evidence type="ECO:0000256" key="2">
    <source>
        <dbReference type="ARBA" id="ARBA00022448"/>
    </source>
</evidence>
<evidence type="ECO:0000256" key="6">
    <source>
        <dbReference type="ARBA" id="ARBA00023136"/>
    </source>
</evidence>
<feature type="transmembrane region" description="Helical" evidence="7">
    <location>
        <begin position="179"/>
        <end position="198"/>
    </location>
</feature>
<dbReference type="InterPro" id="IPR004776">
    <property type="entry name" value="Mem_transp_PIN-like"/>
</dbReference>
<evidence type="ECO:0000256" key="3">
    <source>
        <dbReference type="ARBA" id="ARBA00022475"/>
    </source>
</evidence>
<reference evidence="8 9" key="2">
    <citation type="submission" date="2015-01" db="EMBL/GenBank/DDBJ databases">
        <authorList>
            <consortium name="NBRP consortium"/>
            <person name="Sawabe T."/>
            <person name="Meirelles P."/>
            <person name="Feng G."/>
            <person name="Sayaka M."/>
            <person name="Hattori M."/>
            <person name="Ohkuma M."/>
        </authorList>
    </citation>
    <scope>NUCLEOTIDE SEQUENCE [LARGE SCALE GENOMIC DNA]</scope>
    <source>
        <strain evidence="9">JCM 19241</strain>
    </source>
</reference>
<proteinExistence type="predicted"/>
<feature type="transmembrane region" description="Helical" evidence="7">
    <location>
        <begin position="92"/>
        <end position="113"/>
    </location>
</feature>
<evidence type="ECO:0000256" key="7">
    <source>
        <dbReference type="SAM" id="Phobius"/>
    </source>
</evidence>
<organism evidence="8 9">
    <name type="scientific">Vibrio ishigakensis</name>
    <dbReference type="NCBI Taxonomy" id="1481914"/>
    <lineage>
        <taxon>Bacteria</taxon>
        <taxon>Pseudomonadati</taxon>
        <taxon>Pseudomonadota</taxon>
        <taxon>Gammaproteobacteria</taxon>
        <taxon>Vibrionales</taxon>
        <taxon>Vibrionaceae</taxon>
        <taxon>Vibrio</taxon>
    </lineage>
</organism>
<evidence type="ECO:0000256" key="4">
    <source>
        <dbReference type="ARBA" id="ARBA00022692"/>
    </source>
</evidence>
<dbReference type="AlphaFoldDB" id="A0A0B8Q8M7"/>
<dbReference type="Proteomes" id="UP000031666">
    <property type="component" value="Unassembled WGS sequence"/>
</dbReference>
<dbReference type="GO" id="GO:0016020">
    <property type="term" value="C:membrane"/>
    <property type="evidence" value="ECO:0007669"/>
    <property type="project" value="UniProtKB-SubCell"/>
</dbReference>
<keyword evidence="5 7" id="KW-1133">Transmembrane helix</keyword>
<dbReference type="STRING" id="1481914.JCM19241_2752"/>
<keyword evidence="2" id="KW-0813">Transport</keyword>
<dbReference type="PANTHER" id="PTHR36838:SF1">
    <property type="entry name" value="SLR1864 PROTEIN"/>
    <property type="match status" value="1"/>
</dbReference>